<dbReference type="InterPro" id="IPR012338">
    <property type="entry name" value="Beta-lactam/transpept-like"/>
</dbReference>
<evidence type="ECO:0000256" key="16">
    <source>
        <dbReference type="ARBA" id="ARBA00049902"/>
    </source>
</evidence>
<evidence type="ECO:0000256" key="10">
    <source>
        <dbReference type="ARBA" id="ARBA00022960"/>
    </source>
</evidence>
<keyword evidence="13" id="KW-0511">Multifunctional enzyme</keyword>
<dbReference type="NCBIfam" id="TIGR02074">
    <property type="entry name" value="PBP_1a_fam"/>
    <property type="match status" value="1"/>
</dbReference>
<dbReference type="SUPFAM" id="SSF56601">
    <property type="entry name" value="beta-lactamase/transpeptidase-like"/>
    <property type="match status" value="1"/>
</dbReference>
<gene>
    <name evidence="20" type="ORF">COU08_01010</name>
</gene>
<keyword evidence="9" id="KW-0378">Hydrolase</keyword>
<dbReference type="GO" id="GO:0009252">
    <property type="term" value="P:peptidoglycan biosynthetic process"/>
    <property type="evidence" value="ECO:0007669"/>
    <property type="project" value="UniProtKB-KW"/>
</dbReference>
<evidence type="ECO:0000256" key="1">
    <source>
        <dbReference type="ARBA" id="ARBA00004236"/>
    </source>
</evidence>
<dbReference type="Gene3D" id="3.40.710.10">
    <property type="entry name" value="DD-peptidase/beta-lactamase superfamily"/>
    <property type="match status" value="1"/>
</dbReference>
<dbReference type="EMBL" id="PFBA01000012">
    <property type="protein sequence ID" value="PIT92728.1"/>
    <property type="molecule type" value="Genomic_DNA"/>
</dbReference>
<evidence type="ECO:0000256" key="2">
    <source>
        <dbReference type="ARBA" id="ARBA00007090"/>
    </source>
</evidence>
<keyword evidence="11" id="KW-0573">Peptidoglycan synthesis</keyword>
<comment type="caution">
    <text evidence="20">The sequence shown here is derived from an EMBL/GenBank/DDBJ whole genome shotgun (WGS) entry which is preliminary data.</text>
</comment>
<name>A0A2M6WIU9_9BACT</name>
<proteinExistence type="inferred from homology"/>
<keyword evidence="14" id="KW-0961">Cell wall biogenesis/degradation</keyword>
<evidence type="ECO:0000256" key="11">
    <source>
        <dbReference type="ARBA" id="ARBA00022984"/>
    </source>
</evidence>
<dbReference type="GO" id="GO:0071555">
    <property type="term" value="P:cell wall organization"/>
    <property type="evidence" value="ECO:0007669"/>
    <property type="project" value="UniProtKB-KW"/>
</dbReference>
<dbReference type="PANTHER" id="PTHR32282:SF11">
    <property type="entry name" value="PENICILLIN-BINDING PROTEIN 1B"/>
    <property type="match status" value="1"/>
</dbReference>
<evidence type="ECO:0000256" key="6">
    <source>
        <dbReference type="ARBA" id="ARBA00022670"/>
    </source>
</evidence>
<comment type="similarity">
    <text evidence="3">In the N-terminal section; belongs to the glycosyltransferase 51 family.</text>
</comment>
<evidence type="ECO:0000256" key="13">
    <source>
        <dbReference type="ARBA" id="ARBA00023268"/>
    </source>
</evidence>
<dbReference type="GO" id="GO:0008360">
    <property type="term" value="P:regulation of cell shape"/>
    <property type="evidence" value="ECO:0007669"/>
    <property type="project" value="UniProtKB-KW"/>
</dbReference>
<keyword evidence="17" id="KW-0812">Transmembrane</keyword>
<evidence type="ECO:0000256" key="17">
    <source>
        <dbReference type="SAM" id="Phobius"/>
    </source>
</evidence>
<protein>
    <submittedName>
        <fullName evidence="20">Penicillin-binding protein</fullName>
    </submittedName>
</protein>
<evidence type="ECO:0000256" key="3">
    <source>
        <dbReference type="ARBA" id="ARBA00007739"/>
    </source>
</evidence>
<evidence type="ECO:0000256" key="4">
    <source>
        <dbReference type="ARBA" id="ARBA00022475"/>
    </source>
</evidence>
<dbReference type="GO" id="GO:0030288">
    <property type="term" value="C:outer membrane-bounded periplasmic space"/>
    <property type="evidence" value="ECO:0007669"/>
    <property type="project" value="TreeGrafter"/>
</dbReference>
<dbReference type="InterPro" id="IPR050396">
    <property type="entry name" value="Glycosyltr_51/Transpeptidase"/>
</dbReference>
<dbReference type="PANTHER" id="PTHR32282">
    <property type="entry name" value="BINDING PROTEIN TRANSPEPTIDASE, PUTATIVE-RELATED"/>
    <property type="match status" value="1"/>
</dbReference>
<evidence type="ECO:0000256" key="15">
    <source>
        <dbReference type="ARBA" id="ARBA00034000"/>
    </source>
</evidence>
<keyword evidence="10" id="KW-0133">Cell shape</keyword>
<reference evidence="21" key="1">
    <citation type="submission" date="2017-09" db="EMBL/GenBank/DDBJ databases">
        <title>Depth-based differentiation of microbial function through sediment-hosted aquifers and enrichment of novel symbionts in the deep terrestrial subsurface.</title>
        <authorList>
            <person name="Probst A.J."/>
            <person name="Ladd B."/>
            <person name="Jarett J.K."/>
            <person name="Geller-Mcgrath D.E."/>
            <person name="Sieber C.M.K."/>
            <person name="Emerson J.B."/>
            <person name="Anantharaman K."/>
            <person name="Thomas B.C."/>
            <person name="Malmstrom R."/>
            <person name="Stieglmeier M."/>
            <person name="Klingl A."/>
            <person name="Woyke T."/>
            <person name="Ryan C.M."/>
            <person name="Banfield J.F."/>
        </authorList>
    </citation>
    <scope>NUCLEOTIDE SEQUENCE [LARGE SCALE GENOMIC DNA]</scope>
</reference>
<evidence type="ECO:0000256" key="9">
    <source>
        <dbReference type="ARBA" id="ARBA00022801"/>
    </source>
</evidence>
<keyword evidence="7" id="KW-0328">Glycosyltransferase</keyword>
<dbReference type="GO" id="GO:0006508">
    <property type="term" value="P:proteolysis"/>
    <property type="evidence" value="ECO:0007669"/>
    <property type="project" value="UniProtKB-KW"/>
</dbReference>
<evidence type="ECO:0000256" key="7">
    <source>
        <dbReference type="ARBA" id="ARBA00022676"/>
    </source>
</evidence>
<dbReference type="Gene3D" id="1.10.3810.10">
    <property type="entry name" value="Biosynthetic peptidoglycan transglycosylase-like"/>
    <property type="match status" value="1"/>
</dbReference>
<dbReference type="GO" id="GO:0009002">
    <property type="term" value="F:serine-type D-Ala-D-Ala carboxypeptidase activity"/>
    <property type="evidence" value="ECO:0007669"/>
    <property type="project" value="UniProtKB-EC"/>
</dbReference>
<dbReference type="InterPro" id="IPR023346">
    <property type="entry name" value="Lysozyme-like_dom_sf"/>
</dbReference>
<evidence type="ECO:0000313" key="21">
    <source>
        <dbReference type="Proteomes" id="UP000228635"/>
    </source>
</evidence>
<evidence type="ECO:0000259" key="18">
    <source>
        <dbReference type="Pfam" id="PF00905"/>
    </source>
</evidence>
<comment type="subcellular location">
    <subcellularLocation>
        <location evidence="1">Cell membrane</location>
    </subcellularLocation>
</comment>
<dbReference type="GO" id="GO:0008955">
    <property type="term" value="F:peptidoglycan glycosyltransferase activity"/>
    <property type="evidence" value="ECO:0007669"/>
    <property type="project" value="UniProtKB-EC"/>
</dbReference>
<keyword evidence="8" id="KW-0808">Transferase</keyword>
<dbReference type="GO" id="GO:0008658">
    <property type="term" value="F:penicillin binding"/>
    <property type="evidence" value="ECO:0007669"/>
    <property type="project" value="InterPro"/>
</dbReference>
<feature type="transmembrane region" description="Helical" evidence="17">
    <location>
        <begin position="26"/>
        <end position="52"/>
    </location>
</feature>
<sequence>MAQKKKVEKLGDKKAGKARGGRKKRILIRLIVVVVLLVGVGGIVGVVGLYYLASTLPDLESLDIPVVAESTKIYDRTGEKLLYEISGPEKRTSVPLKEIPNYVQKATLAIEDASFYSHGGISSISLVRVIVLNIFQGKRFGSGGSTITQQLAKNTFLTPERTFKRKLKEFILAWRLEQKFTKDEILELYLNQIPYGSNIYGIEAASQGYFKKSVQDISLAEAALLASLPKAPTYYSPWGTHVEELKERKNLVLSKMHESGFISENEKRSAQTTTLGFAKPTNNITAPHFVITVQEQLIDKYGEDTVRNGGLRVITTLDTELQELAERVVKEGAERNEELYEGKNASLVALDPKTGQVLALVGSRNYFDDEIDGNFNVATQGLRQPGSAFKPITYLEAFRRGYQPETVVFDVKTEFDTTNNPEKSYSPENFDLIFRGPVTLRNALAQSINVPAVKTLYLAGLDNVLATAKKLGITTLGERSRFGLSLVLGGGEVTLLDLVGAYGALAQDGKKEPTTFILEVKSRGEILEQYKSQGEQIIEQEPVRMVNNILSDIDARRGLFSGSLNLTTFPGYEVALKTGTTNDYRDAWTLGYTPSLVVGVWAGNNDNTPLQKRGSSILAAVPMWNAFMKEVITKLPQDEFFEKPKQVFSDKPMLKGEHIVVYEDKEGNKFPQLHNILFYIDKTNPDNPEPLSRFTDNQFQNWESAVLAWGRNNIANFNEFNQAIPANSTIANAGIIISNQNTSVFEITWKTPSQGAFVGSSFSIEVEISSSEELENVSLFINNVRVESRENINSKNYIYQTTISSNNVGLQNELKIQARNKTNEVIEKGVIIFQKSIKQ</sequence>
<keyword evidence="12 17" id="KW-0472">Membrane</keyword>
<comment type="similarity">
    <text evidence="2">In the C-terminal section; belongs to the transpeptidase family.</text>
</comment>
<feature type="domain" description="Penicillin-binding protein transpeptidase" evidence="18">
    <location>
        <begin position="346"/>
        <end position="611"/>
    </location>
</feature>
<dbReference type="InterPro" id="IPR001460">
    <property type="entry name" value="PCN-bd_Tpept"/>
</dbReference>
<keyword evidence="4" id="KW-1003">Cell membrane</keyword>
<dbReference type="Proteomes" id="UP000228635">
    <property type="component" value="Unassembled WGS sequence"/>
</dbReference>
<dbReference type="GO" id="GO:0005886">
    <property type="term" value="C:plasma membrane"/>
    <property type="evidence" value="ECO:0007669"/>
    <property type="project" value="UniProtKB-SubCell"/>
</dbReference>
<comment type="catalytic activity">
    <reaction evidence="15">
        <text>Preferential cleavage: (Ac)2-L-Lys-D-Ala-|-D-Ala. Also transpeptidation of peptidyl-alanyl moieties that are N-acyl substituents of D-alanine.</text>
        <dbReference type="EC" id="3.4.16.4"/>
    </reaction>
</comment>
<dbReference type="InterPro" id="IPR001264">
    <property type="entry name" value="Glyco_trans_51"/>
</dbReference>
<comment type="catalytic activity">
    <reaction evidence="16">
        <text>[GlcNAc-(1-&gt;4)-Mur2Ac(oyl-L-Ala-gamma-D-Glu-L-Lys-D-Ala-D-Ala)](n)-di-trans,octa-cis-undecaprenyl diphosphate + beta-D-GlcNAc-(1-&gt;4)-Mur2Ac(oyl-L-Ala-gamma-D-Glu-L-Lys-D-Ala-D-Ala)-di-trans,octa-cis-undecaprenyl diphosphate = [GlcNAc-(1-&gt;4)-Mur2Ac(oyl-L-Ala-gamma-D-Glu-L-Lys-D-Ala-D-Ala)](n+1)-di-trans,octa-cis-undecaprenyl diphosphate + di-trans,octa-cis-undecaprenyl diphosphate + H(+)</text>
        <dbReference type="Rhea" id="RHEA:23708"/>
        <dbReference type="Rhea" id="RHEA-COMP:9602"/>
        <dbReference type="Rhea" id="RHEA-COMP:9603"/>
        <dbReference type="ChEBI" id="CHEBI:15378"/>
        <dbReference type="ChEBI" id="CHEBI:58405"/>
        <dbReference type="ChEBI" id="CHEBI:60033"/>
        <dbReference type="ChEBI" id="CHEBI:78435"/>
        <dbReference type="EC" id="2.4.99.28"/>
    </reaction>
</comment>
<keyword evidence="5" id="KW-0121">Carboxypeptidase</keyword>
<dbReference type="Pfam" id="PF00912">
    <property type="entry name" value="Transgly"/>
    <property type="match status" value="1"/>
</dbReference>
<keyword evidence="6" id="KW-0645">Protease</keyword>
<evidence type="ECO:0000256" key="8">
    <source>
        <dbReference type="ARBA" id="ARBA00022679"/>
    </source>
</evidence>
<evidence type="ECO:0000256" key="12">
    <source>
        <dbReference type="ARBA" id="ARBA00023136"/>
    </source>
</evidence>
<accession>A0A2M6WIU9</accession>
<dbReference type="InterPro" id="IPR036950">
    <property type="entry name" value="PBP_transglycosylase"/>
</dbReference>
<dbReference type="SUPFAM" id="SSF53955">
    <property type="entry name" value="Lysozyme-like"/>
    <property type="match status" value="1"/>
</dbReference>
<feature type="domain" description="Glycosyl transferase family 51" evidence="19">
    <location>
        <begin position="80"/>
        <end position="257"/>
    </location>
</feature>
<evidence type="ECO:0000256" key="14">
    <source>
        <dbReference type="ARBA" id="ARBA00023316"/>
    </source>
</evidence>
<dbReference type="FunFam" id="1.10.3810.10:FF:000001">
    <property type="entry name" value="Penicillin-binding protein 1A"/>
    <property type="match status" value="1"/>
</dbReference>
<keyword evidence="17" id="KW-1133">Transmembrane helix</keyword>
<organism evidence="20 21">
    <name type="scientific">Candidatus Harrisonbacteria bacterium CG10_big_fil_rev_8_21_14_0_10_42_17</name>
    <dbReference type="NCBI Taxonomy" id="1974584"/>
    <lineage>
        <taxon>Bacteria</taxon>
        <taxon>Candidatus Harrisoniibacteriota</taxon>
    </lineage>
</organism>
<evidence type="ECO:0000313" key="20">
    <source>
        <dbReference type="EMBL" id="PIT92728.1"/>
    </source>
</evidence>
<evidence type="ECO:0000256" key="5">
    <source>
        <dbReference type="ARBA" id="ARBA00022645"/>
    </source>
</evidence>
<dbReference type="AlphaFoldDB" id="A0A2M6WIU9"/>
<dbReference type="Pfam" id="PF00905">
    <property type="entry name" value="Transpeptidase"/>
    <property type="match status" value="1"/>
</dbReference>
<evidence type="ECO:0000259" key="19">
    <source>
        <dbReference type="Pfam" id="PF00912"/>
    </source>
</evidence>